<dbReference type="InterPro" id="IPR001182">
    <property type="entry name" value="FtsW/RodA"/>
</dbReference>
<evidence type="ECO:0000256" key="5">
    <source>
        <dbReference type="ARBA" id="ARBA00023136"/>
    </source>
</evidence>
<comment type="caution">
    <text evidence="7">The sequence shown here is derived from an EMBL/GenBank/DDBJ whole genome shotgun (WGS) entry which is preliminary data.</text>
</comment>
<feature type="transmembrane region" description="Helical" evidence="6">
    <location>
        <begin position="343"/>
        <end position="364"/>
    </location>
</feature>
<comment type="subcellular location">
    <subcellularLocation>
        <location evidence="1">Membrane</location>
        <topology evidence="1">Multi-pass membrane protein</topology>
    </subcellularLocation>
</comment>
<reference evidence="7 8" key="1">
    <citation type="submission" date="2022-01" db="EMBL/GenBank/DDBJ databases">
        <title>Dethiosulfovibrio faecalis sp. nov., a novel proteolytic, non-sulfur-reducing bacterium isolated from a marine aquaculture solid waste bioreactor.</title>
        <authorList>
            <person name="Grabowski S."/>
            <person name="Apolinario E."/>
            <person name="Schneider N."/>
            <person name="Marshall C.W."/>
            <person name="Sowers K.R."/>
        </authorList>
    </citation>
    <scope>NUCLEOTIDE SEQUENCE [LARGE SCALE GENOMIC DNA]</scope>
    <source>
        <strain evidence="7 8">DSM 12537</strain>
    </source>
</reference>
<evidence type="ECO:0000256" key="4">
    <source>
        <dbReference type="ARBA" id="ARBA00022989"/>
    </source>
</evidence>
<evidence type="ECO:0000313" key="7">
    <source>
        <dbReference type="EMBL" id="MCF4141451.1"/>
    </source>
</evidence>
<dbReference type="Proteomes" id="UP001200430">
    <property type="component" value="Unassembled WGS sequence"/>
</dbReference>
<feature type="transmembrane region" description="Helical" evidence="6">
    <location>
        <begin position="187"/>
        <end position="205"/>
    </location>
</feature>
<keyword evidence="2 6" id="KW-0812">Transmembrane</keyword>
<protein>
    <submittedName>
        <fullName evidence="7">Rod shape-determining protein RodA</fullName>
    </submittedName>
</protein>
<evidence type="ECO:0000313" key="8">
    <source>
        <dbReference type="Proteomes" id="UP001200430"/>
    </source>
</evidence>
<dbReference type="Pfam" id="PF01098">
    <property type="entry name" value="FTSW_RODA_SPOVE"/>
    <property type="match status" value="1"/>
</dbReference>
<keyword evidence="4 6" id="KW-1133">Transmembrane helix</keyword>
<dbReference type="NCBIfam" id="TIGR02210">
    <property type="entry name" value="rodA_shape"/>
    <property type="match status" value="1"/>
</dbReference>
<accession>A0ABS9EME8</accession>
<feature type="transmembrane region" description="Helical" evidence="6">
    <location>
        <begin position="18"/>
        <end position="42"/>
    </location>
</feature>
<name>A0ABS9EME8_9BACT</name>
<evidence type="ECO:0000256" key="6">
    <source>
        <dbReference type="SAM" id="Phobius"/>
    </source>
</evidence>
<sequence length="374" mass="40817">MSEERAYSFSKSLKGLDLALLFCIVVLYFIGVIFIYSAASGINVSGIGFARRQMIWGAVSTLAFGVVLKIGYRRFLSWGYWIYGGILCCLLLVLLTGVVAKGAQSWFSFGGLRLQPSELGKISLALLLAKLSVYGKLETLSGFMRVWALSGCSLVLVLLQPDLGSSLVYATMIFAALWASGCRKRHFFSLIGLGLAMLPVGWHLLKEYQKQRLMVFVDPSLDPLGAGYNVIQSRIAVGSGSIWGKGFLQGTQSKLRFLPEPHTDFIFSVFSEECGFIGGVIVLAIFSLLFWRTISIAIKTKDKQAKVMIAALTAWIWFQVFECVGMSMGLLPVTGLPLPLLSYGGSALVATSAALGLIASVGMTDEMERQTFER</sequence>
<dbReference type="RefSeq" id="WP_236097889.1">
    <property type="nucleotide sequence ID" value="NZ_JAKGUD010000001.1"/>
</dbReference>
<keyword evidence="3" id="KW-0133">Cell shape</keyword>
<proteinExistence type="predicted"/>
<feature type="transmembrane region" description="Helical" evidence="6">
    <location>
        <begin position="265"/>
        <end position="291"/>
    </location>
</feature>
<keyword evidence="8" id="KW-1185">Reference proteome</keyword>
<dbReference type="PANTHER" id="PTHR30474">
    <property type="entry name" value="CELL CYCLE PROTEIN"/>
    <property type="match status" value="1"/>
</dbReference>
<keyword evidence="5 6" id="KW-0472">Membrane</keyword>
<evidence type="ECO:0000256" key="1">
    <source>
        <dbReference type="ARBA" id="ARBA00004141"/>
    </source>
</evidence>
<feature type="transmembrane region" description="Helical" evidence="6">
    <location>
        <begin position="163"/>
        <end position="180"/>
    </location>
</feature>
<dbReference type="EMBL" id="JAKGUD010000001">
    <property type="protein sequence ID" value="MCF4141451.1"/>
    <property type="molecule type" value="Genomic_DNA"/>
</dbReference>
<feature type="transmembrane region" description="Helical" evidence="6">
    <location>
        <begin position="312"/>
        <end position="331"/>
    </location>
</feature>
<feature type="transmembrane region" description="Helical" evidence="6">
    <location>
        <begin position="54"/>
        <end position="72"/>
    </location>
</feature>
<feature type="transmembrane region" description="Helical" evidence="6">
    <location>
        <begin position="78"/>
        <end position="99"/>
    </location>
</feature>
<dbReference type="PANTHER" id="PTHR30474:SF1">
    <property type="entry name" value="PEPTIDOGLYCAN GLYCOSYLTRANSFERASE MRDB"/>
    <property type="match status" value="1"/>
</dbReference>
<organism evidence="7 8">
    <name type="scientific">Dethiosulfovibrio marinus</name>
    <dbReference type="NCBI Taxonomy" id="133532"/>
    <lineage>
        <taxon>Bacteria</taxon>
        <taxon>Thermotogati</taxon>
        <taxon>Synergistota</taxon>
        <taxon>Synergistia</taxon>
        <taxon>Synergistales</taxon>
        <taxon>Dethiosulfovibrionaceae</taxon>
        <taxon>Dethiosulfovibrio</taxon>
    </lineage>
</organism>
<evidence type="ECO:0000256" key="3">
    <source>
        <dbReference type="ARBA" id="ARBA00022960"/>
    </source>
</evidence>
<evidence type="ECO:0000256" key="2">
    <source>
        <dbReference type="ARBA" id="ARBA00022692"/>
    </source>
</evidence>
<dbReference type="InterPro" id="IPR011923">
    <property type="entry name" value="RodA/MrdB"/>
</dbReference>
<gene>
    <name evidence="7" type="primary">rodA</name>
    <name evidence="7" type="ORF">L2W38_01290</name>
</gene>